<evidence type="ECO:0000256" key="1">
    <source>
        <dbReference type="SAM" id="Phobius"/>
    </source>
</evidence>
<dbReference type="InterPro" id="IPR052304">
    <property type="entry name" value="PTTG1IP"/>
</dbReference>
<accession>A0A8H4A1V3</accession>
<dbReference type="PANTHER" id="PTHR15191:SF3">
    <property type="entry name" value="PITUITARY TUMOR-TRANSFORMING GENE PROTEIN-BINDING FACTOR"/>
    <property type="match status" value="1"/>
</dbReference>
<feature type="chain" id="PRO_5034121474" evidence="2">
    <location>
        <begin position="27"/>
        <end position="247"/>
    </location>
</feature>
<organism evidence="3 4">
    <name type="scientific">Gigaspora margarita</name>
    <dbReference type="NCBI Taxonomy" id="4874"/>
    <lineage>
        <taxon>Eukaryota</taxon>
        <taxon>Fungi</taxon>
        <taxon>Fungi incertae sedis</taxon>
        <taxon>Mucoromycota</taxon>
        <taxon>Glomeromycotina</taxon>
        <taxon>Glomeromycetes</taxon>
        <taxon>Diversisporales</taxon>
        <taxon>Gigasporaceae</taxon>
        <taxon>Gigaspora</taxon>
    </lineage>
</organism>
<dbReference type="Proteomes" id="UP000439903">
    <property type="component" value="Unassembled WGS sequence"/>
</dbReference>
<dbReference type="EMBL" id="WTPW01002041">
    <property type="protein sequence ID" value="KAF0400199.1"/>
    <property type="molecule type" value="Genomic_DNA"/>
</dbReference>
<keyword evidence="1" id="KW-0812">Transmembrane</keyword>
<sequence>MSSQSIYFYASTLIALVLINSHSVLGLNNYTDPLIDFCSSFTSCGECTSHLECGFCVSTNTCVQAGWKGPFENSSYCTTWEYEYAQCFVTHKQALISLISALVGIVFILILLCFCCCLCRCCRFRNNDEERVPLLGDTIATHHFRRASYYNYNRNRPFERKGRTLSSGTASSAMQYGRNWRNGTDDYMYGYGGPTTPSMLWVNDSPVPTDYPMGSHNSSLGNTGEWRRWEKKREELLAKYAKSNNEG</sequence>
<dbReference type="PANTHER" id="PTHR15191">
    <property type="entry name" value="PROTEIN CBG20567"/>
    <property type="match status" value="1"/>
</dbReference>
<gene>
    <name evidence="3" type="ORF">F8M41_009608</name>
</gene>
<dbReference type="GO" id="GO:0006606">
    <property type="term" value="P:protein import into nucleus"/>
    <property type="evidence" value="ECO:0007669"/>
    <property type="project" value="TreeGrafter"/>
</dbReference>
<evidence type="ECO:0000313" key="4">
    <source>
        <dbReference type="Proteomes" id="UP000439903"/>
    </source>
</evidence>
<evidence type="ECO:0000256" key="2">
    <source>
        <dbReference type="SAM" id="SignalP"/>
    </source>
</evidence>
<feature type="signal peptide" evidence="2">
    <location>
        <begin position="1"/>
        <end position="26"/>
    </location>
</feature>
<keyword evidence="1" id="KW-0472">Membrane</keyword>
<keyword evidence="4" id="KW-1185">Reference proteome</keyword>
<comment type="caution">
    <text evidence="3">The sequence shown here is derived from an EMBL/GenBank/DDBJ whole genome shotgun (WGS) entry which is preliminary data.</text>
</comment>
<dbReference type="OrthoDB" id="263283at2759"/>
<dbReference type="GO" id="GO:0005634">
    <property type="term" value="C:nucleus"/>
    <property type="evidence" value="ECO:0007669"/>
    <property type="project" value="TreeGrafter"/>
</dbReference>
<reference evidence="3 4" key="1">
    <citation type="journal article" date="2019" name="Environ. Microbiol.">
        <title>At the nexus of three kingdoms: the genome of the mycorrhizal fungus Gigaspora margarita provides insights into plant, endobacterial and fungal interactions.</title>
        <authorList>
            <person name="Venice F."/>
            <person name="Ghignone S."/>
            <person name="Salvioli di Fossalunga A."/>
            <person name="Amselem J."/>
            <person name="Novero M."/>
            <person name="Xianan X."/>
            <person name="Sedzielewska Toro K."/>
            <person name="Morin E."/>
            <person name="Lipzen A."/>
            <person name="Grigoriev I.V."/>
            <person name="Henrissat B."/>
            <person name="Martin F.M."/>
            <person name="Bonfante P."/>
        </authorList>
    </citation>
    <scope>NUCLEOTIDE SEQUENCE [LARGE SCALE GENOMIC DNA]</scope>
    <source>
        <strain evidence="3 4">BEG34</strain>
    </source>
</reference>
<protein>
    <submittedName>
        <fullName evidence="3">Mitochondrial carrier protein leu5</fullName>
    </submittedName>
</protein>
<keyword evidence="1" id="KW-1133">Transmembrane helix</keyword>
<name>A0A8H4A1V3_GIGMA</name>
<dbReference type="AlphaFoldDB" id="A0A8H4A1V3"/>
<proteinExistence type="predicted"/>
<evidence type="ECO:0000313" key="3">
    <source>
        <dbReference type="EMBL" id="KAF0400199.1"/>
    </source>
</evidence>
<dbReference type="GO" id="GO:0005737">
    <property type="term" value="C:cytoplasm"/>
    <property type="evidence" value="ECO:0007669"/>
    <property type="project" value="TreeGrafter"/>
</dbReference>
<feature type="transmembrane region" description="Helical" evidence="1">
    <location>
        <begin position="94"/>
        <end position="119"/>
    </location>
</feature>
<keyword evidence="2" id="KW-0732">Signal</keyword>